<dbReference type="InterPro" id="IPR031811">
    <property type="entry name" value="ALGX/ALGJ_SGNH-like"/>
</dbReference>
<evidence type="ECO:0000256" key="5">
    <source>
        <dbReference type="ARBA" id="ARBA00022764"/>
    </source>
</evidence>
<keyword evidence="5" id="KW-0574">Periplasm</keyword>
<dbReference type="GO" id="GO:0042121">
    <property type="term" value="P:alginic acid biosynthetic process"/>
    <property type="evidence" value="ECO:0007669"/>
    <property type="project" value="UniProtKB-KW"/>
</dbReference>
<feature type="domain" description="AlgX/AlgJ SGNH hydrolase-like" evidence="7">
    <location>
        <begin position="90"/>
        <end position="293"/>
    </location>
</feature>
<evidence type="ECO:0000256" key="6">
    <source>
        <dbReference type="ARBA" id="ARBA00022841"/>
    </source>
</evidence>
<reference evidence="8" key="1">
    <citation type="journal article" date="2014" name="Int. J. Syst. Evol. Microbiol.">
        <title>Complete genome sequence of Corynebacterium casei LMG S-19264T (=DSM 44701T), isolated from a smear-ripened cheese.</title>
        <authorList>
            <consortium name="US DOE Joint Genome Institute (JGI-PGF)"/>
            <person name="Walter F."/>
            <person name="Albersmeier A."/>
            <person name="Kalinowski J."/>
            <person name="Ruckert C."/>
        </authorList>
    </citation>
    <scope>NUCLEOTIDE SEQUENCE</scope>
    <source>
        <strain evidence="8">NBRC 108769</strain>
    </source>
</reference>
<evidence type="ECO:0000259" key="7">
    <source>
        <dbReference type="Pfam" id="PF16822"/>
    </source>
</evidence>
<dbReference type="Pfam" id="PF16822">
    <property type="entry name" value="ALGX"/>
    <property type="match status" value="1"/>
</dbReference>
<accession>A0AA37SNU1</accession>
<comment type="pathway">
    <text evidence="2">Glycan biosynthesis; alginate biosynthesis.</text>
</comment>
<dbReference type="Proteomes" id="UP001156666">
    <property type="component" value="Unassembled WGS sequence"/>
</dbReference>
<evidence type="ECO:0000256" key="4">
    <source>
        <dbReference type="ARBA" id="ARBA00022729"/>
    </source>
</evidence>
<keyword evidence="4" id="KW-0732">Signal</keyword>
<keyword evidence="9" id="KW-1185">Reference proteome</keyword>
<evidence type="ECO:0000313" key="9">
    <source>
        <dbReference type="Proteomes" id="UP001156666"/>
    </source>
</evidence>
<proteinExistence type="predicted"/>
<dbReference type="GO" id="GO:0016740">
    <property type="term" value="F:transferase activity"/>
    <property type="evidence" value="ECO:0007669"/>
    <property type="project" value="UniProtKB-KW"/>
</dbReference>
<evidence type="ECO:0000313" key="8">
    <source>
        <dbReference type="EMBL" id="GLR16732.1"/>
    </source>
</evidence>
<keyword evidence="3" id="KW-0808">Transferase</keyword>
<reference evidence="8" key="2">
    <citation type="submission" date="2023-01" db="EMBL/GenBank/DDBJ databases">
        <title>Draft genome sequence of Portibacter lacus strain NBRC 108769.</title>
        <authorList>
            <person name="Sun Q."/>
            <person name="Mori K."/>
        </authorList>
    </citation>
    <scope>NUCLEOTIDE SEQUENCE</scope>
    <source>
        <strain evidence="8">NBRC 108769</strain>
    </source>
</reference>
<sequence length="367" mass="42432">MKALQVILIILTLLVSIILQLIPNLEVAPLKGFIPVEAKPTLTKKALFDFTFQDQSEKFLKQNIRWTPSAVRFHNQLKYDIYGELRPGMIEGKDGYLFESGYIESYLGKDYIGKDSIWAQTKKLKAKIDTLEKKGTKVLVALAINKAMIHLDKLPEKIQNTPPDTTNYESYLEAFQYYDIPYIDLHEYIKNLAPEFDHPLTYKNGIHWSKFGGLLAADTLNKKMGALLGKKLNKVHFDSITITDIPAKEDVDIGESLNLIQPLAKEMYHYPEYSLRADSTLYKPKVLMIGDSFCWTLWGQWVPHEYWDMKSRFLYYNRELWELTETEDHGTWVNRAKRNALLDDAEVVLLLYSTFNLNNLGTGFIDD</sequence>
<organism evidence="8 9">
    <name type="scientific">Portibacter lacus</name>
    <dbReference type="NCBI Taxonomy" id="1099794"/>
    <lineage>
        <taxon>Bacteria</taxon>
        <taxon>Pseudomonadati</taxon>
        <taxon>Bacteroidota</taxon>
        <taxon>Saprospiria</taxon>
        <taxon>Saprospirales</taxon>
        <taxon>Haliscomenobacteraceae</taxon>
        <taxon>Portibacter</taxon>
    </lineage>
</organism>
<name>A0AA37SNU1_9BACT</name>
<comment type="subcellular location">
    <subcellularLocation>
        <location evidence="1">Periplasm</location>
    </subcellularLocation>
</comment>
<dbReference type="EMBL" id="BSOH01000007">
    <property type="protein sequence ID" value="GLR16732.1"/>
    <property type="molecule type" value="Genomic_DNA"/>
</dbReference>
<dbReference type="AlphaFoldDB" id="A0AA37SNU1"/>
<evidence type="ECO:0000256" key="1">
    <source>
        <dbReference type="ARBA" id="ARBA00004418"/>
    </source>
</evidence>
<evidence type="ECO:0000256" key="2">
    <source>
        <dbReference type="ARBA" id="ARBA00005182"/>
    </source>
</evidence>
<keyword evidence="6" id="KW-0016">Alginate biosynthesis</keyword>
<protein>
    <submittedName>
        <fullName evidence="8">Sugar O-acetyltransferase</fullName>
    </submittedName>
</protein>
<evidence type="ECO:0000256" key="3">
    <source>
        <dbReference type="ARBA" id="ARBA00022679"/>
    </source>
</evidence>
<dbReference type="GO" id="GO:0042597">
    <property type="term" value="C:periplasmic space"/>
    <property type="evidence" value="ECO:0007669"/>
    <property type="project" value="UniProtKB-SubCell"/>
</dbReference>
<gene>
    <name evidence="8" type="ORF">GCM10007940_13470</name>
</gene>
<dbReference type="RefSeq" id="WP_235291078.1">
    <property type="nucleotide sequence ID" value="NZ_BSOH01000007.1"/>
</dbReference>
<comment type="caution">
    <text evidence="8">The sequence shown here is derived from an EMBL/GenBank/DDBJ whole genome shotgun (WGS) entry which is preliminary data.</text>
</comment>